<dbReference type="GO" id="GO:0003677">
    <property type="term" value="F:DNA binding"/>
    <property type="evidence" value="ECO:0007669"/>
    <property type="project" value="UniProtKB-KW"/>
</dbReference>
<dbReference type="GO" id="GO:0004518">
    <property type="term" value="F:nuclease activity"/>
    <property type="evidence" value="ECO:0007669"/>
    <property type="project" value="UniProtKB-KW"/>
</dbReference>
<accession>A0A7Z0IIF1</accession>
<keyword evidence="6" id="KW-0228">DNA excision</keyword>
<name>A0A7Z0IIF1_9MICO</name>
<evidence type="ECO:0000256" key="8">
    <source>
        <dbReference type="ARBA" id="ARBA00022881"/>
    </source>
</evidence>
<evidence type="ECO:0000256" key="7">
    <source>
        <dbReference type="ARBA" id="ARBA00022840"/>
    </source>
</evidence>
<evidence type="ECO:0000256" key="3">
    <source>
        <dbReference type="ARBA" id="ARBA00022737"/>
    </source>
</evidence>
<evidence type="ECO:0000256" key="11">
    <source>
        <dbReference type="ARBA" id="ARBA00038000"/>
    </source>
</evidence>
<dbReference type="Pfam" id="PF00005">
    <property type="entry name" value="ABC_tran"/>
    <property type="match status" value="1"/>
</dbReference>
<evidence type="ECO:0000256" key="4">
    <source>
        <dbReference type="ARBA" id="ARBA00022741"/>
    </source>
</evidence>
<evidence type="ECO:0000256" key="6">
    <source>
        <dbReference type="ARBA" id="ARBA00022769"/>
    </source>
</evidence>
<dbReference type="PANTHER" id="PTHR43152">
    <property type="entry name" value="UVRABC SYSTEM PROTEIN A"/>
    <property type="match status" value="1"/>
</dbReference>
<dbReference type="GO" id="GO:0005524">
    <property type="term" value="F:ATP binding"/>
    <property type="evidence" value="ECO:0007669"/>
    <property type="project" value="UniProtKB-KW"/>
</dbReference>
<dbReference type="InterPro" id="IPR027417">
    <property type="entry name" value="P-loop_NTPase"/>
</dbReference>
<comment type="subcellular location">
    <subcellularLocation>
        <location evidence="1">Cytoplasm</location>
    </subcellularLocation>
</comment>
<evidence type="ECO:0000256" key="12">
    <source>
        <dbReference type="ARBA" id="ARBA00039316"/>
    </source>
</evidence>
<protein>
    <recommendedName>
        <fullName evidence="12">UvrABC system protein A</fullName>
    </recommendedName>
    <alternativeName>
        <fullName evidence="13">Excinuclease ABC subunit A</fullName>
    </alternativeName>
</protein>
<keyword evidence="9" id="KW-0238">DNA-binding</keyword>
<dbReference type="SUPFAM" id="SSF52540">
    <property type="entry name" value="P-loop containing nucleoside triphosphate hydrolases"/>
    <property type="match status" value="2"/>
</dbReference>
<keyword evidence="16" id="KW-1185">Reference proteome</keyword>
<keyword evidence="4" id="KW-0547">Nucleotide-binding</keyword>
<keyword evidence="10" id="KW-0234">DNA repair</keyword>
<dbReference type="Gene3D" id="1.20.1580.10">
    <property type="entry name" value="ABC transporter ATPase like domain"/>
    <property type="match status" value="2"/>
</dbReference>
<dbReference type="AlphaFoldDB" id="A0A7Z0IIF1"/>
<evidence type="ECO:0000256" key="5">
    <source>
        <dbReference type="ARBA" id="ARBA00022763"/>
    </source>
</evidence>
<keyword evidence="2" id="KW-0963">Cytoplasm</keyword>
<dbReference type="GO" id="GO:0006281">
    <property type="term" value="P:DNA repair"/>
    <property type="evidence" value="ECO:0007669"/>
    <property type="project" value="UniProtKB-KW"/>
</dbReference>
<feature type="domain" description="ABC transporter" evidence="14">
    <location>
        <begin position="482"/>
        <end position="775"/>
    </location>
</feature>
<evidence type="ECO:0000256" key="1">
    <source>
        <dbReference type="ARBA" id="ARBA00004496"/>
    </source>
</evidence>
<dbReference type="PANTHER" id="PTHR43152:SF2">
    <property type="entry name" value="DRUG RESISTANCE ABC TRANSPORTER"/>
    <property type="match status" value="1"/>
</dbReference>
<sequence length="788" mass="83762">MNPVAALRADSHDLIRVHGARVNNLRGIDVEIPKRRLTVFTGVSGSGKSSLAFGTVAAESQRMINETYSAFVQGFMPTQSRPDVDLLEGLTTAIVVGQDRMGSNPRSTVGTATDADALLRIVFSRLGRPHIGSPNAFSFNVASISGAGAVTFERDGKKVKERRSFQVTGGMCPNCEGLGSVSDVDLTQIIDDGKSLRDGAITVPGYGSGGWNVRLYAESGFVDPDKPVREFTQTELDDFLYHEPVRMKIAGINMTYDGLILRIRRSMLSKDRESMQPHIRAFVDRAVTFTACPECGGTRLNEGARSSTVAGINIADACAMQITDLAEWVRTLHEESVAPLLTALADLLESFVEIGLGYLSLNRATGTLSGGESQRTKMVRHLGSSLTDVTYVFDEPSIGMHPHDIQRMNDLLLRLRDKGNTVLVVEHKPETIEIADHVIDLGPGAGTDGGTVCLEGSVDDLRAGTTITGRHLNDRTTLKESVRTPSGALEIRGADTHNLRSVDVDVPLGVLCVVTGVAGSGKSSLINGSVAGRDGVVTIDQTAIKGSRRSNPATYTGLLDPIRKAFAKANGVKAALFSSNSEGACPGCKGAGVIYTDLGVMAGVTSICDECDGQRFQAAVLDYELAGRNISEVLSMSVDEARDFFGGGEARIPAALKILDRLADVGLGYLTLGQPLTTLSGGERQRLKLATHLGEKGGVYVLDEPTSGLHLADIEQLLGMLDRLVDAGKSVIVIEHHQAVMAHADWIIDLGPGAGHDGGTVVFDGTPSDLIAARPTLTGKYLAAYLES</sequence>
<proteinExistence type="inferred from homology"/>
<dbReference type="InterPro" id="IPR003439">
    <property type="entry name" value="ABC_transporter-like_ATP-bd"/>
</dbReference>
<evidence type="ECO:0000313" key="15">
    <source>
        <dbReference type="EMBL" id="NYI68389.1"/>
    </source>
</evidence>
<evidence type="ECO:0000313" key="16">
    <source>
        <dbReference type="Proteomes" id="UP000539111"/>
    </source>
</evidence>
<dbReference type="Proteomes" id="UP000539111">
    <property type="component" value="Unassembled WGS sequence"/>
</dbReference>
<dbReference type="RefSeq" id="WP_179428743.1">
    <property type="nucleotide sequence ID" value="NZ_JACBZP010000001.1"/>
</dbReference>
<dbReference type="Gene3D" id="3.40.50.300">
    <property type="entry name" value="P-loop containing nucleotide triphosphate hydrolases"/>
    <property type="match status" value="3"/>
</dbReference>
<keyword evidence="5" id="KW-0227">DNA damage</keyword>
<evidence type="ECO:0000259" key="14">
    <source>
        <dbReference type="PROSITE" id="PS50893"/>
    </source>
</evidence>
<evidence type="ECO:0000256" key="13">
    <source>
        <dbReference type="ARBA" id="ARBA00042156"/>
    </source>
</evidence>
<dbReference type="Gene3D" id="1.10.8.280">
    <property type="entry name" value="ABC transporter ATPase domain-like"/>
    <property type="match status" value="1"/>
</dbReference>
<comment type="caution">
    <text evidence="15">The sequence shown here is derived from an EMBL/GenBank/DDBJ whole genome shotgun (WGS) entry which is preliminary data.</text>
</comment>
<evidence type="ECO:0000256" key="2">
    <source>
        <dbReference type="ARBA" id="ARBA00022490"/>
    </source>
</evidence>
<evidence type="ECO:0000256" key="10">
    <source>
        <dbReference type="ARBA" id="ARBA00023204"/>
    </source>
</evidence>
<comment type="similarity">
    <text evidence="11">Belongs to the ABC transporter superfamily. UvrA family.</text>
</comment>
<keyword evidence="3" id="KW-0677">Repeat</keyword>
<keyword evidence="8" id="KW-0267">Excision nuclease</keyword>
<dbReference type="PROSITE" id="PS50893">
    <property type="entry name" value="ABC_TRANSPORTER_2"/>
    <property type="match status" value="1"/>
</dbReference>
<evidence type="ECO:0000256" key="9">
    <source>
        <dbReference type="ARBA" id="ARBA00023125"/>
    </source>
</evidence>
<reference evidence="15 16" key="1">
    <citation type="submission" date="2020-07" db="EMBL/GenBank/DDBJ databases">
        <title>Sequencing the genomes of 1000 actinobacteria strains.</title>
        <authorList>
            <person name="Klenk H.-P."/>
        </authorList>
    </citation>
    <scope>NUCLEOTIDE SEQUENCE [LARGE SCALE GENOMIC DNA]</scope>
    <source>
        <strain evidence="15 16">DSM 26341</strain>
    </source>
</reference>
<dbReference type="GO" id="GO:0005737">
    <property type="term" value="C:cytoplasm"/>
    <property type="evidence" value="ECO:0007669"/>
    <property type="project" value="UniProtKB-SubCell"/>
</dbReference>
<organism evidence="15 16">
    <name type="scientific">Spelaeicoccus albus</name>
    <dbReference type="NCBI Taxonomy" id="1280376"/>
    <lineage>
        <taxon>Bacteria</taxon>
        <taxon>Bacillati</taxon>
        <taxon>Actinomycetota</taxon>
        <taxon>Actinomycetes</taxon>
        <taxon>Micrococcales</taxon>
        <taxon>Brevibacteriaceae</taxon>
        <taxon>Spelaeicoccus</taxon>
    </lineage>
</organism>
<dbReference type="EMBL" id="JACBZP010000001">
    <property type="protein sequence ID" value="NYI68389.1"/>
    <property type="molecule type" value="Genomic_DNA"/>
</dbReference>
<keyword evidence="7" id="KW-0067">ATP-binding</keyword>
<dbReference type="GO" id="GO:0016887">
    <property type="term" value="F:ATP hydrolysis activity"/>
    <property type="evidence" value="ECO:0007669"/>
    <property type="project" value="InterPro"/>
</dbReference>
<gene>
    <name evidence="15" type="ORF">BJY26_002695</name>
</gene>